<evidence type="ECO:0000313" key="3">
    <source>
        <dbReference type="Proteomes" id="UP001604277"/>
    </source>
</evidence>
<evidence type="ECO:0000256" key="1">
    <source>
        <dbReference type="ARBA" id="ARBA00022821"/>
    </source>
</evidence>
<keyword evidence="1" id="KW-0611">Plant defense</keyword>
<dbReference type="GO" id="GO:0006952">
    <property type="term" value="P:defense response"/>
    <property type="evidence" value="ECO:0007669"/>
    <property type="project" value="UniProtKB-KW"/>
</dbReference>
<dbReference type="Proteomes" id="UP001604277">
    <property type="component" value="Unassembled WGS sequence"/>
</dbReference>
<dbReference type="EMBL" id="JBFOLJ010000008">
    <property type="protein sequence ID" value="KAL2514572.1"/>
    <property type="molecule type" value="Genomic_DNA"/>
</dbReference>
<evidence type="ECO:0000313" key="2">
    <source>
        <dbReference type="EMBL" id="KAL2514572.1"/>
    </source>
</evidence>
<reference evidence="3" key="1">
    <citation type="submission" date="2024-07" db="EMBL/GenBank/DDBJ databases">
        <title>Two chromosome-level genome assemblies of Korean endemic species Abeliophyllum distichum and Forsythia ovata (Oleaceae).</title>
        <authorList>
            <person name="Jang H."/>
        </authorList>
    </citation>
    <scope>NUCLEOTIDE SEQUENCE [LARGE SCALE GENOMIC DNA]</scope>
</reference>
<dbReference type="PANTHER" id="PTHR36766:SF40">
    <property type="entry name" value="DISEASE RESISTANCE PROTEIN RGA3"/>
    <property type="match status" value="1"/>
</dbReference>
<proteinExistence type="predicted"/>
<keyword evidence="3" id="KW-1185">Reference proteome</keyword>
<sequence length="120" mass="14024">MKETSVYRELVSFSNDNDQHYLLPQSLKSLNLWNLPNLETLSKVFQNLTSLRHLHLWSCPKLEALSMEELLYNLLSLSISNCPLLKKRCLRNEGDYWPIIAKIPDVNIDFRSIYDPESCP</sequence>
<comment type="caution">
    <text evidence="2">The sequence shown here is derived from an EMBL/GenBank/DDBJ whole genome shotgun (WGS) entry which is preliminary data.</text>
</comment>
<dbReference type="InterPro" id="IPR032675">
    <property type="entry name" value="LRR_dom_sf"/>
</dbReference>
<name>A0ABD1TPA3_9LAMI</name>
<protein>
    <submittedName>
        <fullName evidence="2">Disease resistance RPP13-like protein 1</fullName>
    </submittedName>
</protein>
<dbReference type="PANTHER" id="PTHR36766">
    <property type="entry name" value="PLANT BROAD-SPECTRUM MILDEW RESISTANCE PROTEIN RPW8"/>
    <property type="match status" value="1"/>
</dbReference>
<dbReference type="AlphaFoldDB" id="A0ABD1TPA3"/>
<gene>
    <name evidence="2" type="ORF">Fot_28543</name>
</gene>
<dbReference type="Gene3D" id="3.80.10.10">
    <property type="entry name" value="Ribonuclease Inhibitor"/>
    <property type="match status" value="1"/>
</dbReference>
<dbReference type="SUPFAM" id="SSF52047">
    <property type="entry name" value="RNI-like"/>
    <property type="match status" value="1"/>
</dbReference>
<organism evidence="2 3">
    <name type="scientific">Forsythia ovata</name>
    <dbReference type="NCBI Taxonomy" id="205694"/>
    <lineage>
        <taxon>Eukaryota</taxon>
        <taxon>Viridiplantae</taxon>
        <taxon>Streptophyta</taxon>
        <taxon>Embryophyta</taxon>
        <taxon>Tracheophyta</taxon>
        <taxon>Spermatophyta</taxon>
        <taxon>Magnoliopsida</taxon>
        <taxon>eudicotyledons</taxon>
        <taxon>Gunneridae</taxon>
        <taxon>Pentapetalae</taxon>
        <taxon>asterids</taxon>
        <taxon>lamiids</taxon>
        <taxon>Lamiales</taxon>
        <taxon>Oleaceae</taxon>
        <taxon>Forsythieae</taxon>
        <taxon>Forsythia</taxon>
    </lineage>
</organism>
<accession>A0ABD1TPA3</accession>